<sequence length="64" mass="7046">MRAAQLLARKEAIVLSQIGDSFAFRSSSKSARGRGSLWLARAQCRCSKEGDEIEGDERSTKDLT</sequence>
<reference evidence="2" key="1">
    <citation type="journal article" date="2011" name="Nature">
        <title>Genome sequence and analysis of the tuber crop potato.</title>
        <authorList>
            <consortium name="The Potato Genome Sequencing Consortium"/>
        </authorList>
    </citation>
    <scope>NUCLEOTIDE SEQUENCE [LARGE SCALE GENOMIC DNA]</scope>
    <source>
        <strain evidence="2">cv. DM1-3 516 R44</strain>
    </source>
</reference>
<protein>
    <submittedName>
        <fullName evidence="1">Uncharacterized protein</fullName>
    </submittedName>
</protein>
<evidence type="ECO:0000313" key="1">
    <source>
        <dbReference type="EnsemblPlants" id="PGSC0003DMT400051390"/>
    </source>
</evidence>
<proteinExistence type="predicted"/>
<dbReference type="InParanoid" id="M1BRN9"/>
<dbReference type="HOGENOM" id="CLU_2872061_0_0_1"/>
<dbReference type="Gramene" id="PGSC0003DMT400051390">
    <property type="protein sequence ID" value="PGSC0003DMT400051390"/>
    <property type="gene ID" value="PGSC0003DMG401019961"/>
</dbReference>
<name>M1BRN9_SOLTU</name>
<dbReference type="EnsemblPlants" id="PGSC0003DMT400051390">
    <property type="protein sequence ID" value="PGSC0003DMT400051390"/>
    <property type="gene ID" value="PGSC0003DMG401019961"/>
</dbReference>
<organism evidence="1 2">
    <name type="scientific">Solanum tuberosum</name>
    <name type="common">Potato</name>
    <dbReference type="NCBI Taxonomy" id="4113"/>
    <lineage>
        <taxon>Eukaryota</taxon>
        <taxon>Viridiplantae</taxon>
        <taxon>Streptophyta</taxon>
        <taxon>Embryophyta</taxon>
        <taxon>Tracheophyta</taxon>
        <taxon>Spermatophyta</taxon>
        <taxon>Magnoliopsida</taxon>
        <taxon>eudicotyledons</taxon>
        <taxon>Gunneridae</taxon>
        <taxon>Pentapetalae</taxon>
        <taxon>asterids</taxon>
        <taxon>lamiids</taxon>
        <taxon>Solanales</taxon>
        <taxon>Solanaceae</taxon>
        <taxon>Solanoideae</taxon>
        <taxon>Solaneae</taxon>
        <taxon>Solanum</taxon>
    </lineage>
</organism>
<keyword evidence="2" id="KW-1185">Reference proteome</keyword>
<evidence type="ECO:0000313" key="2">
    <source>
        <dbReference type="Proteomes" id="UP000011115"/>
    </source>
</evidence>
<dbReference type="AlphaFoldDB" id="M1BRN9"/>
<reference evidence="1" key="2">
    <citation type="submission" date="2015-06" db="UniProtKB">
        <authorList>
            <consortium name="EnsemblPlants"/>
        </authorList>
    </citation>
    <scope>IDENTIFICATION</scope>
    <source>
        <strain evidence="1">DM1-3 516 R44</strain>
    </source>
</reference>
<accession>M1BRN9</accession>
<dbReference type="Proteomes" id="UP000011115">
    <property type="component" value="Unassembled WGS sequence"/>
</dbReference>
<dbReference type="PaxDb" id="4113-PGSC0003DMT400051390"/>